<dbReference type="Pfam" id="PF00196">
    <property type="entry name" value="GerE"/>
    <property type="match status" value="1"/>
</dbReference>
<dbReference type="eggNOG" id="COG2197">
    <property type="taxonomic scope" value="Bacteria"/>
</dbReference>
<dbReference type="InterPro" id="IPR000792">
    <property type="entry name" value="Tscrpt_reg_LuxR_C"/>
</dbReference>
<dbReference type="SMART" id="SM00421">
    <property type="entry name" value="HTH_LUXR"/>
    <property type="match status" value="1"/>
</dbReference>
<keyword evidence="2 6" id="KW-0597">Phosphoprotein</keyword>
<dbReference type="SMART" id="SM00448">
    <property type="entry name" value="REC"/>
    <property type="match status" value="1"/>
</dbReference>
<organism evidence="9 10">
    <name type="scientific">Pontibacillus halophilus JSM 076056 = DSM 19796</name>
    <dbReference type="NCBI Taxonomy" id="1385510"/>
    <lineage>
        <taxon>Bacteria</taxon>
        <taxon>Bacillati</taxon>
        <taxon>Bacillota</taxon>
        <taxon>Bacilli</taxon>
        <taxon>Bacillales</taxon>
        <taxon>Bacillaceae</taxon>
        <taxon>Pontibacillus</taxon>
    </lineage>
</organism>
<dbReference type="AlphaFoldDB" id="A0A0A5GLL2"/>
<keyword evidence="4" id="KW-0238">DNA-binding</keyword>
<evidence type="ECO:0000256" key="5">
    <source>
        <dbReference type="ARBA" id="ARBA00023163"/>
    </source>
</evidence>
<dbReference type="PRINTS" id="PR00038">
    <property type="entry name" value="HTHLUXR"/>
</dbReference>
<accession>A0A0A5GLL2</accession>
<dbReference type="SUPFAM" id="SSF52172">
    <property type="entry name" value="CheY-like"/>
    <property type="match status" value="1"/>
</dbReference>
<comment type="caution">
    <text evidence="9">The sequence shown here is derived from an EMBL/GenBank/DDBJ whole genome shotgun (WGS) entry which is preliminary data.</text>
</comment>
<dbReference type="PROSITE" id="PS50043">
    <property type="entry name" value="HTH_LUXR_2"/>
    <property type="match status" value="1"/>
</dbReference>
<evidence type="ECO:0000256" key="2">
    <source>
        <dbReference type="ARBA" id="ARBA00022553"/>
    </source>
</evidence>
<dbReference type="InterPro" id="IPR001789">
    <property type="entry name" value="Sig_transdc_resp-reg_receiver"/>
</dbReference>
<keyword evidence="3" id="KW-0805">Transcription regulation</keyword>
<dbReference type="InterPro" id="IPR039420">
    <property type="entry name" value="WalR-like"/>
</dbReference>
<evidence type="ECO:0000313" key="9">
    <source>
        <dbReference type="EMBL" id="KGX92113.1"/>
    </source>
</evidence>
<dbReference type="RefSeq" id="WP_026799461.1">
    <property type="nucleotide sequence ID" value="NZ_AULI01000002.1"/>
</dbReference>
<dbReference type="PANTHER" id="PTHR43214">
    <property type="entry name" value="TWO-COMPONENT RESPONSE REGULATOR"/>
    <property type="match status" value="1"/>
</dbReference>
<evidence type="ECO:0000256" key="4">
    <source>
        <dbReference type="ARBA" id="ARBA00023125"/>
    </source>
</evidence>
<sequence>MIKILLAEDQNMLRGALTTLLNMETDFNVMKEVSDGREALDFLQTHKPHIALLDIEMPTLTGLDVLKWMREKEMDTKVIILTTFSKRHYIKEALSHRVDGYLLKDTPSTELANYIREVVNNHKQVITPSIMNQFLFEEQHNPLSKREVALLQHVEKGMTTKQIAEALYLSQGTIRNYLSEILQKLEKQNRTEAAFYARNKGWLD</sequence>
<evidence type="ECO:0000256" key="3">
    <source>
        <dbReference type="ARBA" id="ARBA00023015"/>
    </source>
</evidence>
<dbReference type="GO" id="GO:0006355">
    <property type="term" value="P:regulation of DNA-templated transcription"/>
    <property type="evidence" value="ECO:0007669"/>
    <property type="project" value="InterPro"/>
</dbReference>
<dbReference type="SUPFAM" id="SSF46894">
    <property type="entry name" value="C-terminal effector domain of the bipartite response regulators"/>
    <property type="match status" value="1"/>
</dbReference>
<dbReference type="GO" id="GO:0000160">
    <property type="term" value="P:phosphorelay signal transduction system"/>
    <property type="evidence" value="ECO:0007669"/>
    <property type="project" value="InterPro"/>
</dbReference>
<feature type="domain" description="Response regulatory" evidence="8">
    <location>
        <begin position="3"/>
        <end position="119"/>
    </location>
</feature>
<feature type="domain" description="HTH luxR-type" evidence="7">
    <location>
        <begin position="137"/>
        <end position="201"/>
    </location>
</feature>
<dbReference type="Pfam" id="PF00072">
    <property type="entry name" value="Response_reg"/>
    <property type="match status" value="1"/>
</dbReference>
<dbReference type="GO" id="GO:0005737">
    <property type="term" value="C:cytoplasm"/>
    <property type="evidence" value="ECO:0007669"/>
    <property type="project" value="UniProtKB-SubCell"/>
</dbReference>
<dbReference type="InterPro" id="IPR016032">
    <property type="entry name" value="Sig_transdc_resp-reg_C-effctor"/>
</dbReference>
<gene>
    <name evidence="9" type="ORF">N781_17540</name>
</gene>
<evidence type="ECO:0000313" key="10">
    <source>
        <dbReference type="Proteomes" id="UP000030528"/>
    </source>
</evidence>
<feature type="modified residue" description="4-aspartylphosphate" evidence="6">
    <location>
        <position position="54"/>
    </location>
</feature>
<evidence type="ECO:0000259" key="8">
    <source>
        <dbReference type="PROSITE" id="PS50110"/>
    </source>
</evidence>
<evidence type="ECO:0000256" key="1">
    <source>
        <dbReference type="ARBA" id="ARBA00004496"/>
    </source>
</evidence>
<keyword evidence="5" id="KW-0804">Transcription</keyword>
<dbReference type="STRING" id="1385510.GCA_000425205_00686"/>
<proteinExistence type="predicted"/>
<evidence type="ECO:0000256" key="6">
    <source>
        <dbReference type="PROSITE-ProRule" id="PRU00169"/>
    </source>
</evidence>
<dbReference type="GO" id="GO:0003677">
    <property type="term" value="F:DNA binding"/>
    <property type="evidence" value="ECO:0007669"/>
    <property type="project" value="UniProtKB-KW"/>
</dbReference>
<name>A0A0A5GLL2_9BACI</name>
<dbReference type="PANTHER" id="PTHR43214:SF42">
    <property type="entry name" value="TRANSCRIPTIONAL REGULATORY PROTEIN DESR"/>
    <property type="match status" value="1"/>
</dbReference>
<evidence type="ECO:0000259" key="7">
    <source>
        <dbReference type="PROSITE" id="PS50043"/>
    </source>
</evidence>
<protein>
    <submittedName>
        <fullName evidence="9">Transcriptional regulator</fullName>
    </submittedName>
</protein>
<comment type="subcellular location">
    <subcellularLocation>
        <location evidence="1">Cytoplasm</location>
    </subcellularLocation>
</comment>
<dbReference type="Proteomes" id="UP000030528">
    <property type="component" value="Unassembled WGS sequence"/>
</dbReference>
<dbReference type="EMBL" id="AVPE01000007">
    <property type="protein sequence ID" value="KGX92113.1"/>
    <property type="molecule type" value="Genomic_DNA"/>
</dbReference>
<dbReference type="CDD" id="cd06170">
    <property type="entry name" value="LuxR_C_like"/>
    <property type="match status" value="1"/>
</dbReference>
<dbReference type="CDD" id="cd19930">
    <property type="entry name" value="REC_DesR-like"/>
    <property type="match status" value="1"/>
</dbReference>
<dbReference type="InterPro" id="IPR011006">
    <property type="entry name" value="CheY-like_superfamily"/>
</dbReference>
<dbReference type="PROSITE" id="PS50110">
    <property type="entry name" value="RESPONSE_REGULATORY"/>
    <property type="match status" value="1"/>
</dbReference>
<dbReference type="Gene3D" id="3.40.50.2300">
    <property type="match status" value="1"/>
</dbReference>
<dbReference type="OrthoDB" id="9780153at2"/>
<reference evidence="9 10" key="1">
    <citation type="submission" date="2013-08" db="EMBL/GenBank/DDBJ databases">
        <authorList>
            <person name="Huang J."/>
            <person name="Wang G."/>
        </authorList>
    </citation>
    <scope>NUCLEOTIDE SEQUENCE [LARGE SCALE GENOMIC DNA]</scope>
    <source>
        <strain evidence="9 10">JSM 076056</strain>
    </source>
</reference>
<keyword evidence="10" id="KW-1185">Reference proteome</keyword>